<dbReference type="Pfam" id="PF20043">
    <property type="entry name" value="DUF6445"/>
    <property type="match status" value="1"/>
</dbReference>
<feature type="region of interest" description="Disordered" evidence="1">
    <location>
        <begin position="1"/>
        <end position="24"/>
    </location>
</feature>
<keyword evidence="3" id="KW-1185">Reference proteome</keyword>
<evidence type="ECO:0000256" key="1">
    <source>
        <dbReference type="SAM" id="MobiDB-lite"/>
    </source>
</evidence>
<evidence type="ECO:0000313" key="3">
    <source>
        <dbReference type="Proteomes" id="UP000184170"/>
    </source>
</evidence>
<gene>
    <name evidence="2" type="ORF">SAMN04487965_2077</name>
</gene>
<organism evidence="2 3">
    <name type="scientific">Microbulbifer donghaiensis</name>
    <dbReference type="NCBI Taxonomy" id="494016"/>
    <lineage>
        <taxon>Bacteria</taxon>
        <taxon>Pseudomonadati</taxon>
        <taxon>Pseudomonadota</taxon>
        <taxon>Gammaproteobacteria</taxon>
        <taxon>Cellvibrionales</taxon>
        <taxon>Microbulbiferaceae</taxon>
        <taxon>Microbulbifer</taxon>
    </lineage>
</organism>
<accession>A0A1M5B5C3</accession>
<reference evidence="3" key="1">
    <citation type="submission" date="2016-11" db="EMBL/GenBank/DDBJ databases">
        <authorList>
            <person name="Varghese N."/>
            <person name="Submissions S."/>
        </authorList>
    </citation>
    <scope>NUCLEOTIDE SEQUENCE [LARGE SCALE GENOMIC DNA]</scope>
    <source>
        <strain evidence="3">CGMCC 1.7063</strain>
    </source>
</reference>
<dbReference type="InterPro" id="IPR045617">
    <property type="entry name" value="DUF6445"/>
</dbReference>
<dbReference type="AlphaFoldDB" id="A0A1M5B5C3"/>
<dbReference type="RefSeq" id="WP_200797220.1">
    <property type="nucleotide sequence ID" value="NZ_FQVA01000001.1"/>
</dbReference>
<proteinExistence type="predicted"/>
<dbReference type="EMBL" id="FQVA01000001">
    <property type="protein sequence ID" value="SHF37679.1"/>
    <property type="molecule type" value="Genomic_DNA"/>
</dbReference>
<sequence>MAGREPETTPASGMRSSPGGIPAAPAIIGREGTPILVVDGVAGFTEALQQSAARSHFQPDGATMYPGLRAKMPREPALAILQAVYRQLYGLYQIPTDLRLKPLQAYFSLVTRSPNELGALQRIPHFDTSNPYFFALLLYLNPGVHGATGFFRHRPTGYERIGDARVESYFAAADRYMAEHGAPAQEYCTQSSGHYELYHQIEYRQHRLAIYPGNLLHSILVDTDHDIDADPRVGRLTANIFFEFR</sequence>
<evidence type="ECO:0000313" key="2">
    <source>
        <dbReference type="EMBL" id="SHF37679.1"/>
    </source>
</evidence>
<name>A0A1M5B5C3_9GAMM</name>
<dbReference type="STRING" id="494016.SAMN04487965_2077"/>
<protein>
    <submittedName>
        <fullName evidence="2">Uncharacterized protein</fullName>
    </submittedName>
</protein>
<dbReference type="Proteomes" id="UP000184170">
    <property type="component" value="Unassembled WGS sequence"/>
</dbReference>